<evidence type="ECO:0000256" key="2">
    <source>
        <dbReference type="ARBA" id="ARBA00022603"/>
    </source>
</evidence>
<dbReference type="InterPro" id="IPR029063">
    <property type="entry name" value="SAM-dependent_MTases_sf"/>
</dbReference>
<dbReference type="EC" id="2.1.1.-" evidence="5"/>
<dbReference type="Proteomes" id="UP000254519">
    <property type="component" value="Unassembled WGS sequence"/>
</dbReference>
<dbReference type="Pfam" id="PF08241">
    <property type="entry name" value="Methyltransf_11"/>
    <property type="match status" value="1"/>
</dbReference>
<proteinExistence type="inferred from homology"/>
<dbReference type="RefSeq" id="WP_115361220.1">
    <property type="nucleotide sequence ID" value="NZ_CP038012.1"/>
</dbReference>
<dbReference type="AlphaFoldDB" id="A0A380BR36"/>
<evidence type="ECO:0000313" key="5">
    <source>
        <dbReference type="EMBL" id="SUJ05418.1"/>
    </source>
</evidence>
<dbReference type="InterPro" id="IPR013216">
    <property type="entry name" value="Methyltransf_11"/>
</dbReference>
<dbReference type="EMBL" id="UGYZ01000002">
    <property type="protein sequence ID" value="SUJ05418.1"/>
    <property type="molecule type" value="Genomic_DNA"/>
</dbReference>
<evidence type="ECO:0000259" key="4">
    <source>
        <dbReference type="Pfam" id="PF08241"/>
    </source>
</evidence>
<dbReference type="PANTHER" id="PTHR44942:SF4">
    <property type="entry name" value="METHYLTRANSFERASE TYPE 11 DOMAIN-CONTAINING PROTEIN"/>
    <property type="match status" value="1"/>
</dbReference>
<dbReference type="SUPFAM" id="SSF53335">
    <property type="entry name" value="S-adenosyl-L-methionine-dependent methyltransferases"/>
    <property type="match status" value="1"/>
</dbReference>
<feature type="domain" description="Methyltransferase type 11" evidence="4">
    <location>
        <begin position="41"/>
        <end position="134"/>
    </location>
</feature>
<protein>
    <submittedName>
        <fullName evidence="5">Uncharacterized methyltransferase ycgJ</fullName>
        <ecNumber evidence="5">2.1.1.-</ecNumber>
    </submittedName>
</protein>
<organism evidence="5 6">
    <name type="scientific">Sporosarcina pasteurii</name>
    <name type="common">Bacillus pasteurii</name>
    <dbReference type="NCBI Taxonomy" id="1474"/>
    <lineage>
        <taxon>Bacteria</taxon>
        <taxon>Bacillati</taxon>
        <taxon>Bacillota</taxon>
        <taxon>Bacilli</taxon>
        <taxon>Bacillales</taxon>
        <taxon>Caryophanaceae</taxon>
        <taxon>Sporosarcina</taxon>
    </lineage>
</organism>
<keyword evidence="6" id="KW-1185">Reference proteome</keyword>
<evidence type="ECO:0000256" key="1">
    <source>
        <dbReference type="ARBA" id="ARBA00008361"/>
    </source>
</evidence>
<comment type="similarity">
    <text evidence="1">Belongs to the methyltransferase superfamily.</text>
</comment>
<dbReference type="PANTHER" id="PTHR44942">
    <property type="entry name" value="METHYLTRANSF_11 DOMAIN-CONTAINING PROTEIN"/>
    <property type="match status" value="1"/>
</dbReference>
<dbReference type="GO" id="GO:0008757">
    <property type="term" value="F:S-adenosylmethionine-dependent methyltransferase activity"/>
    <property type="evidence" value="ECO:0007669"/>
    <property type="project" value="InterPro"/>
</dbReference>
<dbReference type="InterPro" id="IPR051052">
    <property type="entry name" value="Diverse_substrate_MTase"/>
</dbReference>
<dbReference type="OrthoDB" id="9784101at2"/>
<keyword evidence="3 5" id="KW-0808">Transferase</keyword>
<evidence type="ECO:0000256" key="3">
    <source>
        <dbReference type="ARBA" id="ARBA00022679"/>
    </source>
</evidence>
<evidence type="ECO:0000313" key="6">
    <source>
        <dbReference type="Proteomes" id="UP000254519"/>
    </source>
</evidence>
<reference evidence="5 6" key="1">
    <citation type="submission" date="2018-06" db="EMBL/GenBank/DDBJ databases">
        <authorList>
            <consortium name="Pathogen Informatics"/>
            <person name="Doyle S."/>
        </authorList>
    </citation>
    <scope>NUCLEOTIDE SEQUENCE [LARGE SCALE GENOMIC DNA]</scope>
    <source>
        <strain evidence="6">ATCC 11859 / DSM 33 / NCIB 8841 / NCTC 4822</strain>
    </source>
</reference>
<dbReference type="Gene3D" id="3.40.50.150">
    <property type="entry name" value="Vaccinia Virus protein VP39"/>
    <property type="match status" value="1"/>
</dbReference>
<accession>A0A380BR36</accession>
<sequence length="158" mass="17789">MKVDFGNVAKNYARFRNNLPSELLEGLKLRGIVFNDKKVTDLGSGSGVLCRALQQEGASVVGVEPSIELIEEAKEIDNEEGYMIEYKNTYSEATSLPDNTYDLITVLRAWHWFDAEKTLSEIKRILKEDGSLIIMDSGFLSKSKVVKDTLDMIKNHMP</sequence>
<dbReference type="GO" id="GO:0032259">
    <property type="term" value="P:methylation"/>
    <property type="evidence" value="ECO:0007669"/>
    <property type="project" value="UniProtKB-KW"/>
</dbReference>
<keyword evidence="2 5" id="KW-0489">Methyltransferase</keyword>
<gene>
    <name evidence="5" type="primary">ycgJ</name>
    <name evidence="5" type="ORF">NCTC4822_01659</name>
</gene>
<dbReference type="CDD" id="cd02440">
    <property type="entry name" value="AdoMet_MTases"/>
    <property type="match status" value="1"/>
</dbReference>
<name>A0A380BR36_SPOPA</name>